<dbReference type="Proteomes" id="UP000305095">
    <property type="component" value="Unassembled WGS sequence"/>
</dbReference>
<gene>
    <name evidence="2" type="ORF">FDV58_01735</name>
</gene>
<feature type="transmembrane region" description="Helical" evidence="1">
    <location>
        <begin position="140"/>
        <end position="162"/>
    </location>
</feature>
<protein>
    <submittedName>
        <fullName evidence="2">Uncharacterized protein</fullName>
    </submittedName>
</protein>
<keyword evidence="1" id="KW-1133">Transmembrane helix</keyword>
<sequence>MPSLFVLNSRGASLKDGKLVLTGVSPNAIVFADRPVRAAGHDLTSRIVEDWGNGSDNFAKDPPNATVSGFRKDGSSVADAVVVLKSPKLEGDRLTFDVDMLEGDLAGADGPASIFIDIIGRPFTPLSFAGVARRTAWRGAYYRGAAVAGAAALGAAAAYPYYAPRCGYYPYPPCY</sequence>
<name>A0A1E3EW12_BRAEL</name>
<evidence type="ECO:0000313" key="3">
    <source>
        <dbReference type="Proteomes" id="UP000305095"/>
    </source>
</evidence>
<keyword evidence="1" id="KW-0812">Transmembrane</keyword>
<keyword evidence="1" id="KW-0472">Membrane</keyword>
<dbReference type="OrthoDB" id="424374at2"/>
<evidence type="ECO:0000256" key="1">
    <source>
        <dbReference type="SAM" id="Phobius"/>
    </source>
</evidence>
<evidence type="ECO:0000313" key="2">
    <source>
        <dbReference type="EMBL" id="TKV84084.1"/>
    </source>
</evidence>
<reference evidence="2 3" key="1">
    <citation type="submission" date="2019-05" db="EMBL/GenBank/DDBJ databases">
        <title>Draft Genome of Bradyrhizobium elkanii strain SEMIA 938, Used in Commercial Inoculants for Lupinus spp. in Brazil.</title>
        <authorList>
            <person name="Hungria M."/>
            <person name="Delamuta J.R.M."/>
            <person name="Ribeiro R.A."/>
            <person name="Nogueira M.A."/>
        </authorList>
    </citation>
    <scope>NUCLEOTIDE SEQUENCE [LARGE SCALE GENOMIC DNA]</scope>
    <source>
        <strain evidence="2 3">Semia 938</strain>
    </source>
</reference>
<accession>A0A1E3EW12</accession>
<dbReference type="eggNOG" id="ENOG503176Y">
    <property type="taxonomic scope" value="Bacteria"/>
</dbReference>
<dbReference type="AlphaFoldDB" id="A0A1E3EW12"/>
<dbReference type="EMBL" id="SZZP01000001">
    <property type="protein sequence ID" value="TKV84084.1"/>
    <property type="molecule type" value="Genomic_DNA"/>
</dbReference>
<organism evidence="2 3">
    <name type="scientific">Bradyrhizobium elkanii</name>
    <dbReference type="NCBI Taxonomy" id="29448"/>
    <lineage>
        <taxon>Bacteria</taxon>
        <taxon>Pseudomonadati</taxon>
        <taxon>Pseudomonadota</taxon>
        <taxon>Alphaproteobacteria</taxon>
        <taxon>Hyphomicrobiales</taxon>
        <taxon>Nitrobacteraceae</taxon>
        <taxon>Bradyrhizobium</taxon>
    </lineage>
</organism>
<proteinExistence type="predicted"/>
<comment type="caution">
    <text evidence="2">The sequence shown here is derived from an EMBL/GenBank/DDBJ whole genome shotgun (WGS) entry which is preliminary data.</text>
</comment>